<sequence>MNTYIWRRMNLKSYIAIFFTVVFFGKSLMIDTKFLVSILDAEEMVYINPFCDNKTADVFENGSTQDLIPASKVLIIPIDSYCNAPFQFQLFGWTLPEVKTNYQGYNYTSPEFFETFRDKFYPPPQV</sequence>
<name>H2BVM9_GILLR</name>
<keyword evidence="2" id="KW-1185">Reference proteome</keyword>
<protein>
    <submittedName>
        <fullName evidence="1">Uncharacterized protein</fullName>
    </submittedName>
</protein>
<dbReference type="Proteomes" id="UP000003844">
    <property type="component" value="Unassembled WGS sequence"/>
</dbReference>
<gene>
    <name evidence="1" type="ORF">Gilli_3384</name>
</gene>
<reference evidence="2" key="1">
    <citation type="journal article" date="2012" name="Stand. Genomic Sci.">
        <title>Genome sequence of the Antarctic rhodopsins-containing flavobacterium Gillisia limnaea type strain (R-8282(T)).</title>
        <authorList>
            <person name="Riedel T."/>
            <person name="Held B."/>
            <person name="Nolan M."/>
            <person name="Lucas S."/>
            <person name="Lapidus A."/>
            <person name="Tice H."/>
            <person name="Del Rio T.G."/>
            <person name="Cheng J.F."/>
            <person name="Han C."/>
            <person name="Tapia R."/>
            <person name="Goodwin L.A."/>
            <person name="Pitluck S."/>
            <person name="Liolios K."/>
            <person name="Mavromatis K."/>
            <person name="Pagani I."/>
            <person name="Ivanova N."/>
            <person name="Mikhailova N."/>
            <person name="Pati A."/>
            <person name="Chen A."/>
            <person name="Palaniappan K."/>
            <person name="Land M."/>
            <person name="Rohde M."/>
            <person name="Tindall B.J."/>
            <person name="Detter J.C."/>
            <person name="Goker M."/>
            <person name="Bristow J."/>
            <person name="Eisen J.A."/>
            <person name="Markowitz V."/>
            <person name="Hugenholtz P."/>
            <person name="Kyrpides N.C."/>
            <person name="Klenk H.P."/>
            <person name="Woyke T."/>
        </authorList>
    </citation>
    <scope>NUCLEOTIDE SEQUENCE [LARGE SCALE GENOMIC DNA]</scope>
    <source>
        <strain evidence="2">DSM 15749 / LMG 21470 / R-8282</strain>
    </source>
</reference>
<dbReference type="HOGENOM" id="CLU_1978363_0_0_10"/>
<organism evidence="1 2">
    <name type="scientific">Gillisia limnaea (strain DSM 15749 / LMG 21470 / R-8282)</name>
    <dbReference type="NCBI Taxonomy" id="865937"/>
    <lineage>
        <taxon>Bacteria</taxon>
        <taxon>Pseudomonadati</taxon>
        <taxon>Bacteroidota</taxon>
        <taxon>Flavobacteriia</taxon>
        <taxon>Flavobacteriales</taxon>
        <taxon>Flavobacteriaceae</taxon>
        <taxon>Gillisia</taxon>
    </lineage>
</organism>
<proteinExistence type="predicted"/>
<dbReference type="eggNOG" id="ENOG5034584">
    <property type="taxonomic scope" value="Bacteria"/>
</dbReference>
<dbReference type="EMBL" id="JH594606">
    <property type="protein sequence ID" value="EHQ03985.1"/>
    <property type="molecule type" value="Genomic_DNA"/>
</dbReference>
<dbReference type="STRING" id="865937.Gilli_3384"/>
<evidence type="ECO:0000313" key="1">
    <source>
        <dbReference type="EMBL" id="EHQ03985.1"/>
    </source>
</evidence>
<accession>H2BVM9</accession>
<evidence type="ECO:0000313" key="2">
    <source>
        <dbReference type="Proteomes" id="UP000003844"/>
    </source>
</evidence>
<dbReference type="AlphaFoldDB" id="H2BVM9"/>